<reference evidence="10 11" key="1">
    <citation type="submission" date="2024-07" db="EMBL/GenBank/DDBJ databases">
        <authorList>
            <person name="Ren Q."/>
        </authorList>
    </citation>
    <scope>NUCLEOTIDE SEQUENCE [LARGE SCALE GENOMIC DNA]</scope>
    <source>
        <strain evidence="10 11">REN37</strain>
    </source>
</reference>
<dbReference type="PANTHER" id="PTHR43884:SF20">
    <property type="entry name" value="ACYL-COA DEHYDROGENASE FADE28"/>
    <property type="match status" value="1"/>
</dbReference>
<dbReference type="PROSITE" id="PS00073">
    <property type="entry name" value="ACYL_COA_DH_2"/>
    <property type="match status" value="1"/>
</dbReference>
<evidence type="ECO:0000256" key="6">
    <source>
        <dbReference type="RuleBase" id="RU362125"/>
    </source>
</evidence>
<sequence length="389" mass="42917">MNAYYDQEALSAIRDGVRDLCSAYDDSYWRQVDQEKAFPVAFVKAMTEAGWLGAMIPEQFGGSGLGLAEASVILEEVNRSGGNSGTIHGQMYNMFTLLRNGSEAQKQYYLPKLASGELRLQSMGVTEPTAGTDTTKIKTTAVRHGDKYVINGQKVWISRIQHSDLMILLARTTPLADVARKTDGMSIFLVDLRQAIGNGLTVQPIENMVHHITNELFFDNLEIPADALIGEEGKGFRYILDGLNAERTLIAAECIGDGRWFIDKASRYANERVVFGRPIGMNQGVQFPIAEAHIEVEAADLMRWQACQLYDQGSSAAGAAANMAKYLAAKASWEAANACMQTHGGFGFACEYDVERKFRETRLYQVAPISTNLILSYVSEHLLGLPRSF</sequence>
<dbReference type="SUPFAM" id="SSF56645">
    <property type="entry name" value="Acyl-CoA dehydrogenase NM domain-like"/>
    <property type="match status" value="1"/>
</dbReference>
<dbReference type="InterPro" id="IPR046373">
    <property type="entry name" value="Acyl-CoA_Oxase/DH_mid-dom_sf"/>
</dbReference>
<dbReference type="PANTHER" id="PTHR43884">
    <property type="entry name" value="ACYL-COA DEHYDROGENASE"/>
    <property type="match status" value="1"/>
</dbReference>
<evidence type="ECO:0000259" key="9">
    <source>
        <dbReference type="Pfam" id="PF02771"/>
    </source>
</evidence>
<dbReference type="Pfam" id="PF02770">
    <property type="entry name" value="Acyl-CoA_dh_M"/>
    <property type="match status" value="1"/>
</dbReference>
<proteinExistence type="inferred from homology"/>
<keyword evidence="3 6" id="KW-0285">Flavoprotein</keyword>
<dbReference type="GO" id="GO:0016491">
    <property type="term" value="F:oxidoreductase activity"/>
    <property type="evidence" value="ECO:0007669"/>
    <property type="project" value="UniProtKB-KW"/>
</dbReference>
<evidence type="ECO:0000259" key="8">
    <source>
        <dbReference type="Pfam" id="PF02770"/>
    </source>
</evidence>
<dbReference type="InterPro" id="IPR009100">
    <property type="entry name" value="AcylCoA_DH/oxidase_NM_dom_sf"/>
</dbReference>
<gene>
    <name evidence="10" type="ORF">AB5I84_09395</name>
</gene>
<dbReference type="InterPro" id="IPR037069">
    <property type="entry name" value="AcylCoA_DH/ox_N_sf"/>
</dbReference>
<dbReference type="EMBL" id="JBGCUO010000001">
    <property type="protein sequence ID" value="MEY1662360.1"/>
    <property type="molecule type" value="Genomic_DNA"/>
</dbReference>
<evidence type="ECO:0000256" key="3">
    <source>
        <dbReference type="ARBA" id="ARBA00022630"/>
    </source>
</evidence>
<dbReference type="Gene3D" id="1.10.540.10">
    <property type="entry name" value="Acyl-CoA dehydrogenase/oxidase, N-terminal domain"/>
    <property type="match status" value="1"/>
</dbReference>
<dbReference type="PIRSF" id="PIRSF016578">
    <property type="entry name" value="HsaA"/>
    <property type="match status" value="1"/>
</dbReference>
<dbReference type="CDD" id="cd00567">
    <property type="entry name" value="ACAD"/>
    <property type="match status" value="1"/>
</dbReference>
<dbReference type="InterPro" id="IPR013786">
    <property type="entry name" value="AcylCoA_DH/ox_N"/>
</dbReference>
<feature type="domain" description="Acyl-CoA dehydrogenase/oxidase C-terminal" evidence="7">
    <location>
        <begin position="233"/>
        <end position="366"/>
    </location>
</feature>
<evidence type="ECO:0000256" key="5">
    <source>
        <dbReference type="ARBA" id="ARBA00023002"/>
    </source>
</evidence>
<feature type="domain" description="Acyl-CoA oxidase/dehydrogenase middle" evidence="8">
    <location>
        <begin position="122"/>
        <end position="220"/>
    </location>
</feature>
<comment type="cofactor">
    <cofactor evidence="1 6">
        <name>FAD</name>
        <dbReference type="ChEBI" id="CHEBI:57692"/>
    </cofactor>
</comment>
<comment type="similarity">
    <text evidence="2 6">Belongs to the acyl-CoA dehydrogenase family.</text>
</comment>
<dbReference type="InterPro" id="IPR006089">
    <property type="entry name" value="Acyl-CoA_DH_CS"/>
</dbReference>
<evidence type="ECO:0000313" key="10">
    <source>
        <dbReference type="EMBL" id="MEY1662360.1"/>
    </source>
</evidence>
<dbReference type="Proteomes" id="UP001562065">
    <property type="component" value="Unassembled WGS sequence"/>
</dbReference>
<feature type="domain" description="Acyl-CoA dehydrogenase/oxidase N-terminal" evidence="9">
    <location>
        <begin position="9"/>
        <end position="117"/>
    </location>
</feature>
<name>A0ABV4AHQ5_9GAMM</name>
<evidence type="ECO:0000313" key="11">
    <source>
        <dbReference type="Proteomes" id="UP001562065"/>
    </source>
</evidence>
<keyword evidence="11" id="KW-1185">Reference proteome</keyword>
<dbReference type="InterPro" id="IPR009075">
    <property type="entry name" value="AcylCo_DH/oxidase_C"/>
</dbReference>
<dbReference type="EC" id="1.-.-.-" evidence="10"/>
<evidence type="ECO:0000256" key="4">
    <source>
        <dbReference type="ARBA" id="ARBA00022827"/>
    </source>
</evidence>
<dbReference type="Pfam" id="PF00441">
    <property type="entry name" value="Acyl-CoA_dh_1"/>
    <property type="match status" value="1"/>
</dbReference>
<dbReference type="SUPFAM" id="SSF47203">
    <property type="entry name" value="Acyl-CoA dehydrogenase C-terminal domain-like"/>
    <property type="match status" value="1"/>
</dbReference>
<keyword evidence="5 6" id="KW-0560">Oxidoreductase</keyword>
<dbReference type="Gene3D" id="2.40.110.10">
    <property type="entry name" value="Butyryl-CoA Dehydrogenase, subunit A, domain 2"/>
    <property type="match status" value="1"/>
</dbReference>
<dbReference type="Gene3D" id="1.20.140.10">
    <property type="entry name" value="Butyryl-CoA Dehydrogenase, subunit A, domain 3"/>
    <property type="match status" value="1"/>
</dbReference>
<dbReference type="InterPro" id="IPR006091">
    <property type="entry name" value="Acyl-CoA_Oxase/DH_mid-dom"/>
</dbReference>
<protein>
    <submittedName>
        <fullName evidence="10">Acyl-CoA dehydrogenase family protein</fullName>
        <ecNumber evidence="10">1.-.-.-</ecNumber>
    </submittedName>
</protein>
<dbReference type="Pfam" id="PF02771">
    <property type="entry name" value="Acyl-CoA_dh_N"/>
    <property type="match status" value="1"/>
</dbReference>
<organism evidence="10 11">
    <name type="scientific">Isoalcanivorax beigongshangi</name>
    <dbReference type="NCBI Taxonomy" id="3238810"/>
    <lineage>
        <taxon>Bacteria</taxon>
        <taxon>Pseudomonadati</taxon>
        <taxon>Pseudomonadota</taxon>
        <taxon>Gammaproteobacteria</taxon>
        <taxon>Oceanospirillales</taxon>
        <taxon>Alcanivoracaceae</taxon>
        <taxon>Isoalcanivorax</taxon>
    </lineage>
</organism>
<evidence type="ECO:0000259" key="7">
    <source>
        <dbReference type="Pfam" id="PF00441"/>
    </source>
</evidence>
<keyword evidence="4 6" id="KW-0274">FAD</keyword>
<dbReference type="RefSeq" id="WP_369455596.1">
    <property type="nucleotide sequence ID" value="NZ_JBGCUO010000001.1"/>
</dbReference>
<accession>A0ABV4AHQ5</accession>
<comment type="caution">
    <text evidence="10">The sequence shown here is derived from an EMBL/GenBank/DDBJ whole genome shotgun (WGS) entry which is preliminary data.</text>
</comment>
<evidence type="ECO:0000256" key="2">
    <source>
        <dbReference type="ARBA" id="ARBA00009347"/>
    </source>
</evidence>
<evidence type="ECO:0000256" key="1">
    <source>
        <dbReference type="ARBA" id="ARBA00001974"/>
    </source>
</evidence>
<dbReference type="InterPro" id="IPR036250">
    <property type="entry name" value="AcylCo_DH-like_C"/>
</dbReference>